<dbReference type="GO" id="GO:0005829">
    <property type="term" value="C:cytosol"/>
    <property type="evidence" value="ECO:0007669"/>
    <property type="project" value="UniProtKB-SubCell"/>
</dbReference>
<dbReference type="PANTHER" id="PTHR46145">
    <property type="entry name" value="HEPARANASE"/>
    <property type="match status" value="1"/>
</dbReference>
<organism evidence="8 9">
    <name type="scientific">Dendroctonus ponderosae</name>
    <name type="common">Mountain pine beetle</name>
    <dbReference type="NCBI Taxonomy" id="77166"/>
    <lineage>
        <taxon>Eukaryota</taxon>
        <taxon>Metazoa</taxon>
        <taxon>Ecdysozoa</taxon>
        <taxon>Arthropoda</taxon>
        <taxon>Hexapoda</taxon>
        <taxon>Insecta</taxon>
        <taxon>Pterygota</taxon>
        <taxon>Neoptera</taxon>
        <taxon>Endopterygota</taxon>
        <taxon>Coleoptera</taxon>
        <taxon>Polyphaga</taxon>
        <taxon>Cucujiformia</taxon>
        <taxon>Curculionidae</taxon>
        <taxon>Scolytinae</taxon>
        <taxon>Dendroctonus</taxon>
    </lineage>
</organism>
<dbReference type="OrthoDB" id="726732at2759"/>
<dbReference type="FunFam" id="1.25.40.10:FF:000060">
    <property type="entry name" value="Golgi to ER traffic protein 4 homolog"/>
    <property type="match status" value="1"/>
</dbReference>
<keyword evidence="5" id="KW-0963">Cytoplasm</keyword>
<dbReference type="InterPro" id="IPR007317">
    <property type="entry name" value="GET4"/>
</dbReference>
<dbReference type="PANTHER" id="PTHR46145:SF4">
    <property type="entry name" value="HEPARANASE"/>
    <property type="match status" value="1"/>
</dbReference>
<dbReference type="AlphaFoldDB" id="U4U1F5"/>
<comment type="similarity">
    <text evidence="3">Belongs to the glycosyl hydrolase 79 family.</text>
</comment>
<dbReference type="Pfam" id="PF03662">
    <property type="entry name" value="Glyco_hydro_79n"/>
    <property type="match status" value="1"/>
</dbReference>
<keyword evidence="4" id="KW-0813">Transport</keyword>
<protein>
    <submittedName>
        <fullName evidence="8">Uncharacterized protein</fullName>
    </submittedName>
</protein>
<keyword evidence="7" id="KW-0732">Signal</keyword>
<dbReference type="Pfam" id="PF04190">
    <property type="entry name" value="GET4"/>
    <property type="match status" value="1"/>
</dbReference>
<dbReference type="Gene3D" id="3.20.20.80">
    <property type="entry name" value="Glycosidases"/>
    <property type="match status" value="1"/>
</dbReference>
<feature type="chain" id="PRO_5004655857" evidence="7">
    <location>
        <begin position="20"/>
        <end position="739"/>
    </location>
</feature>
<evidence type="ECO:0000256" key="3">
    <source>
        <dbReference type="ARBA" id="ARBA00009800"/>
    </source>
</evidence>
<name>U4U1F5_DENPD</name>
<feature type="compositionally biased region" description="Acidic residues" evidence="6">
    <location>
        <begin position="708"/>
        <end position="718"/>
    </location>
</feature>
<feature type="region of interest" description="Disordered" evidence="6">
    <location>
        <begin position="708"/>
        <end position="739"/>
    </location>
</feature>
<gene>
    <name evidence="8" type="ORF">D910_01859</name>
</gene>
<dbReference type="InterPro" id="IPR011990">
    <property type="entry name" value="TPR-like_helical_dom_sf"/>
</dbReference>
<evidence type="ECO:0000313" key="9">
    <source>
        <dbReference type="Proteomes" id="UP000030742"/>
    </source>
</evidence>
<evidence type="ECO:0000256" key="7">
    <source>
        <dbReference type="SAM" id="SignalP"/>
    </source>
</evidence>
<proteinExistence type="inferred from homology"/>
<evidence type="ECO:0000256" key="1">
    <source>
        <dbReference type="ARBA" id="ARBA00004514"/>
    </source>
</evidence>
<comment type="similarity">
    <text evidence="2">Belongs to the GET4 family.</text>
</comment>
<comment type="subcellular location">
    <subcellularLocation>
        <location evidence="1">Cytoplasm</location>
        <location evidence="1">Cytosol</location>
    </subcellularLocation>
</comment>
<dbReference type="EMBL" id="KB631579">
    <property type="protein sequence ID" value="ERL84426.1"/>
    <property type="molecule type" value="Genomic_DNA"/>
</dbReference>
<dbReference type="InterPro" id="IPR017853">
    <property type="entry name" value="GH"/>
</dbReference>
<dbReference type="STRING" id="77166.U4U1F5"/>
<dbReference type="GO" id="GO:0016798">
    <property type="term" value="F:hydrolase activity, acting on glycosyl bonds"/>
    <property type="evidence" value="ECO:0007669"/>
    <property type="project" value="InterPro"/>
</dbReference>
<dbReference type="InterPro" id="IPR005199">
    <property type="entry name" value="Glyco_hydro_79"/>
</dbReference>
<feature type="signal peptide" evidence="7">
    <location>
        <begin position="1"/>
        <end position="19"/>
    </location>
</feature>
<dbReference type="Gene3D" id="1.25.40.10">
    <property type="entry name" value="Tetratricopeptide repeat domain"/>
    <property type="match status" value="1"/>
</dbReference>
<evidence type="ECO:0000313" key="8">
    <source>
        <dbReference type="EMBL" id="ERL84426.1"/>
    </source>
</evidence>
<evidence type="ECO:0000256" key="2">
    <source>
        <dbReference type="ARBA" id="ARBA00005351"/>
    </source>
</evidence>
<sequence length="739" mass="83322">MRGIMLSLALCLVPFFGLSESLTYRLDPESEALFTVSDNFLSVAYDTWLLYAADFSNPQFLQLVKLLSPMYFRIGGTTADIVIFVDDSNTEQVHIRDDDVIILTASYWLELTEFAKKAGVRILFDLNSLTRNEDGSWNSENAEQLIRFSRENDIDLDWELGNEPDIYYLTFNTSVSANQLAQDYNKLRALLDQYEYDSSYVVGPSMFDVGNGEGTKAYLREFLSGASSSIYAVSWHQYYFSGLTATEADFLNTDYFNFLEERTKVVTGIVGSSNKVWLAETSSCNNRGAEGKSDRFLASFLWLDKLGLTAKLGVDLLVRQTIWGYNYPLLNNEYGPNSDWWISILHKKVVGSTVIPLTNDGEDSRPVRLYAQCAKSDSLWGDEAVVVFGLNLADSPQTFTLSGIGASDVDVSIGYLFELTPETDLYSNNVRLNGEVLSLTEDLELPDLTPKYVGQKNYKDLKDMLYQGSILFLDANQKASGADLGLLLIDVLIKSEDKSTEIWCRKLSTLFAKIGTTYATERDSFLVQAVKWSSLGSSRGDPALHQYIAKVYWDELNYNQARHHYIHSQDGKNCAKLLIEFQMTKGFKCEIDLFVAQAVLQFLCLRNQITASQTFTTYTENHPTIKKTEPPYLLPLLNFLWFLLQALETKKLQTFAVLCEQYQKSLERDPCYLQYLDKIGQLFFGLKPPQPKKSGGLFGSLIDNFLEGLEDGSDDDDESARGNPAPSTSRQLLESADLD</sequence>
<reference evidence="8 9" key="1">
    <citation type="journal article" date="2013" name="Genome Biol.">
        <title>Draft genome of the mountain pine beetle, Dendroctonus ponderosae Hopkins, a major forest pest.</title>
        <authorList>
            <person name="Keeling C.I."/>
            <person name="Yuen M.M."/>
            <person name="Liao N.Y."/>
            <person name="Docking T.R."/>
            <person name="Chan S.K."/>
            <person name="Taylor G.A."/>
            <person name="Palmquist D.L."/>
            <person name="Jackman S.D."/>
            <person name="Nguyen A."/>
            <person name="Li M."/>
            <person name="Henderson H."/>
            <person name="Janes J.K."/>
            <person name="Zhao Y."/>
            <person name="Pandoh P."/>
            <person name="Moore R."/>
            <person name="Sperling F.A."/>
            <person name="Huber D.P."/>
            <person name="Birol I."/>
            <person name="Jones S.J."/>
            <person name="Bohlmann J."/>
        </authorList>
    </citation>
    <scope>NUCLEOTIDE SEQUENCE</scope>
</reference>
<accession>U4U1F5</accession>
<dbReference type="Proteomes" id="UP000030742">
    <property type="component" value="Unassembled WGS sequence"/>
</dbReference>
<dbReference type="GO" id="GO:0005615">
    <property type="term" value="C:extracellular space"/>
    <property type="evidence" value="ECO:0007669"/>
    <property type="project" value="TreeGrafter"/>
</dbReference>
<evidence type="ECO:0000256" key="4">
    <source>
        <dbReference type="ARBA" id="ARBA00022448"/>
    </source>
</evidence>
<evidence type="ECO:0000256" key="6">
    <source>
        <dbReference type="SAM" id="MobiDB-lite"/>
    </source>
</evidence>
<dbReference type="SUPFAM" id="SSF51445">
    <property type="entry name" value="(Trans)glycosidases"/>
    <property type="match status" value="1"/>
</dbReference>
<evidence type="ECO:0000256" key="5">
    <source>
        <dbReference type="ARBA" id="ARBA00022490"/>
    </source>
</evidence>
<dbReference type="GO" id="GO:0016020">
    <property type="term" value="C:membrane"/>
    <property type="evidence" value="ECO:0007669"/>
    <property type="project" value="InterPro"/>
</dbReference>
<dbReference type="GO" id="GO:0045048">
    <property type="term" value="P:protein insertion into ER membrane"/>
    <property type="evidence" value="ECO:0007669"/>
    <property type="project" value="InterPro"/>
</dbReference>
<dbReference type="GO" id="GO:0031012">
    <property type="term" value="C:extracellular matrix"/>
    <property type="evidence" value="ECO:0007669"/>
    <property type="project" value="TreeGrafter"/>
</dbReference>